<proteinExistence type="predicted"/>
<sequence>MTHQVQADNKAQDNQFVVVQQAQKNVINGPSPTGTASLPQGTDISTSSFIATYDPNARLSVSNVTQILPVNAAAPSFAGVKQFQDPAIIIEENQKALVDFVDSREN</sequence>
<protein>
    <submittedName>
        <fullName evidence="1">Uncharacterized protein</fullName>
    </submittedName>
</protein>
<evidence type="ECO:0000313" key="2">
    <source>
        <dbReference type="Proteomes" id="UP000322873"/>
    </source>
</evidence>
<keyword evidence="2" id="KW-1185">Reference proteome</keyword>
<dbReference type="EMBL" id="VICG01000009">
    <property type="protein sequence ID" value="KAA8568328.1"/>
    <property type="molecule type" value="Genomic_DNA"/>
</dbReference>
<organism evidence="1 2">
    <name type="scientific">Monilinia fructicola</name>
    <name type="common">Brown rot fungus</name>
    <name type="synonym">Ciboria fructicola</name>
    <dbReference type="NCBI Taxonomy" id="38448"/>
    <lineage>
        <taxon>Eukaryota</taxon>
        <taxon>Fungi</taxon>
        <taxon>Dikarya</taxon>
        <taxon>Ascomycota</taxon>
        <taxon>Pezizomycotina</taxon>
        <taxon>Leotiomycetes</taxon>
        <taxon>Helotiales</taxon>
        <taxon>Sclerotiniaceae</taxon>
        <taxon>Monilinia</taxon>
    </lineage>
</organism>
<dbReference type="AlphaFoldDB" id="A0A5M9JFI9"/>
<dbReference type="Proteomes" id="UP000322873">
    <property type="component" value="Unassembled WGS sequence"/>
</dbReference>
<name>A0A5M9JFI9_MONFR</name>
<gene>
    <name evidence="1" type="ORF">EYC84_007364</name>
</gene>
<reference evidence="1 2" key="1">
    <citation type="submission" date="2019-06" db="EMBL/GenBank/DDBJ databases">
        <title>Genome Sequence of the Brown Rot Fungal Pathogen Monilinia fructicola.</title>
        <authorList>
            <person name="De Miccolis Angelini R.M."/>
            <person name="Landi L."/>
            <person name="Abate D."/>
            <person name="Pollastro S."/>
            <person name="Romanazzi G."/>
            <person name="Faretra F."/>
        </authorList>
    </citation>
    <scope>NUCLEOTIDE SEQUENCE [LARGE SCALE GENOMIC DNA]</scope>
    <source>
        <strain evidence="1 2">Mfrc123</strain>
    </source>
</reference>
<evidence type="ECO:0000313" key="1">
    <source>
        <dbReference type="EMBL" id="KAA8568328.1"/>
    </source>
</evidence>
<dbReference type="VEuPathDB" id="FungiDB:MFRU_029g00520"/>
<comment type="caution">
    <text evidence="1">The sequence shown here is derived from an EMBL/GenBank/DDBJ whole genome shotgun (WGS) entry which is preliminary data.</text>
</comment>
<accession>A0A5M9JFI9</accession>